<gene>
    <name evidence="1" type="ORF">ACFQMA_20840</name>
</gene>
<dbReference type="RefSeq" id="WP_274323342.1">
    <property type="nucleotide sequence ID" value="NZ_CP118158.1"/>
</dbReference>
<accession>A0ABD5Y8V9</accession>
<proteinExistence type="predicted"/>
<dbReference type="AlphaFoldDB" id="A0ABD5Y8V9"/>
<protein>
    <submittedName>
        <fullName evidence="1">Uncharacterized protein</fullName>
    </submittedName>
</protein>
<organism evidence="1 2">
    <name type="scientific">Halosimplex aquaticum</name>
    <dbReference type="NCBI Taxonomy" id="3026162"/>
    <lineage>
        <taxon>Archaea</taxon>
        <taxon>Methanobacteriati</taxon>
        <taxon>Methanobacteriota</taxon>
        <taxon>Stenosarchaea group</taxon>
        <taxon>Halobacteria</taxon>
        <taxon>Halobacteriales</taxon>
        <taxon>Haloarculaceae</taxon>
        <taxon>Halosimplex</taxon>
    </lineage>
</organism>
<dbReference type="Pfam" id="PF24373">
    <property type="entry name" value="DUF7529"/>
    <property type="match status" value="1"/>
</dbReference>
<reference evidence="1 2" key="1">
    <citation type="journal article" date="2019" name="Int. J. Syst. Evol. Microbiol.">
        <title>The Global Catalogue of Microorganisms (GCM) 10K type strain sequencing project: providing services to taxonomists for standard genome sequencing and annotation.</title>
        <authorList>
            <consortium name="The Broad Institute Genomics Platform"/>
            <consortium name="The Broad Institute Genome Sequencing Center for Infectious Disease"/>
            <person name="Wu L."/>
            <person name="Ma J."/>
        </authorList>
    </citation>
    <scope>NUCLEOTIDE SEQUENCE [LARGE SCALE GENOMIC DNA]</scope>
    <source>
        <strain evidence="1 2">XZYJT29</strain>
    </source>
</reference>
<evidence type="ECO:0000313" key="2">
    <source>
        <dbReference type="Proteomes" id="UP001596432"/>
    </source>
</evidence>
<dbReference type="InterPro" id="IPR055951">
    <property type="entry name" value="DUF7529"/>
</dbReference>
<dbReference type="GeneID" id="78822608"/>
<evidence type="ECO:0000313" key="1">
    <source>
        <dbReference type="EMBL" id="MFC7142273.1"/>
    </source>
</evidence>
<dbReference type="EMBL" id="JBHTAS010000001">
    <property type="protein sequence ID" value="MFC7142273.1"/>
    <property type="molecule type" value="Genomic_DNA"/>
</dbReference>
<name>A0ABD5Y8V9_9EURY</name>
<keyword evidence="2" id="KW-1185">Reference proteome</keyword>
<dbReference type="Proteomes" id="UP001596432">
    <property type="component" value="Unassembled WGS sequence"/>
</dbReference>
<sequence>MPHQSDGPGGPDEREVVAQHSEEIKSNWERTLHDMQAMADDRESKGYATLTVPAGDTTTLTPDMGEDDSWGLSHVVPDNYADDFEALYEESAFEESAVYQLESGGFVFVVTELINPTDEVVIFVAGSYDMRFAGGLVRTAMDREEMYTHVKTLDHTHLGTFHHDDPSDFFPDPEVFYAYDVTS</sequence>
<comment type="caution">
    <text evidence="1">The sequence shown here is derived from an EMBL/GenBank/DDBJ whole genome shotgun (WGS) entry which is preliminary data.</text>
</comment>